<dbReference type="SMART" id="SM00241">
    <property type="entry name" value="ZP"/>
    <property type="match status" value="1"/>
</dbReference>
<keyword evidence="3" id="KW-1133">Transmembrane helix</keyword>
<name>A0A8C4H5R0_DICLA</name>
<dbReference type="InterPro" id="IPR055355">
    <property type="entry name" value="ZP-C"/>
</dbReference>
<feature type="transmembrane region" description="Helical" evidence="3">
    <location>
        <begin position="265"/>
        <end position="289"/>
    </location>
</feature>
<organism evidence="5 6">
    <name type="scientific">Dicentrarchus labrax</name>
    <name type="common">European seabass</name>
    <name type="synonym">Morone labrax</name>
    <dbReference type="NCBI Taxonomy" id="13489"/>
    <lineage>
        <taxon>Eukaryota</taxon>
        <taxon>Metazoa</taxon>
        <taxon>Chordata</taxon>
        <taxon>Craniata</taxon>
        <taxon>Vertebrata</taxon>
        <taxon>Euteleostomi</taxon>
        <taxon>Actinopterygii</taxon>
        <taxon>Neopterygii</taxon>
        <taxon>Teleostei</taxon>
        <taxon>Neoteleostei</taxon>
        <taxon>Acanthomorphata</taxon>
        <taxon>Eupercaria</taxon>
        <taxon>Moronidae</taxon>
        <taxon>Dicentrarchus</taxon>
    </lineage>
</organism>
<keyword evidence="1" id="KW-0732">Signal</keyword>
<sequence length="295" mass="32458">MTNACGSNFLTTSAAGTGIFADFSNIQTVNVSGVVRSHDPTTGIVTYNAELKYYYSCAYPLEYLINNTQVEVSASSIAVRDNNGSFISTLSMELFSDINYTTRLVIPPLGLELRTDVYVQVQAANLTDQYHVLMDRCYASISPYPTNSTFFNLFVSCSKDQMTTMHENGNSHHARFSFSAFRFLEQQNQTVSTYYLHCITRLCEISTCDAFKQCNNRRKRDVDSTGVSGTTTLSSAVPIITKNENSLTAKEEAASSSDSDSGSRMGLGIAVGILTLAVIVILAAAAVFYRRLRHF</sequence>
<dbReference type="Proteomes" id="UP000694389">
    <property type="component" value="Unassembled WGS sequence"/>
</dbReference>
<evidence type="ECO:0000256" key="2">
    <source>
        <dbReference type="ARBA" id="ARBA00023157"/>
    </source>
</evidence>
<evidence type="ECO:0000256" key="3">
    <source>
        <dbReference type="SAM" id="Phobius"/>
    </source>
</evidence>
<evidence type="ECO:0000259" key="4">
    <source>
        <dbReference type="PROSITE" id="PS51034"/>
    </source>
</evidence>
<dbReference type="InterPro" id="IPR042235">
    <property type="entry name" value="ZP-C_dom"/>
</dbReference>
<evidence type="ECO:0000313" key="5">
    <source>
        <dbReference type="Ensembl" id="ENSDLAP00005037476.2"/>
    </source>
</evidence>
<keyword evidence="6" id="KW-1185">Reference proteome</keyword>
<accession>A0A8C4H5R0</accession>
<dbReference type="PANTHER" id="PTHR14002">
    <property type="entry name" value="ENDOGLIN/TGF-BETA RECEPTOR TYPE III"/>
    <property type="match status" value="1"/>
</dbReference>
<dbReference type="Ensembl" id="ENSDLAT00005039993.2">
    <property type="protein sequence ID" value="ENSDLAP00005037476.2"/>
    <property type="gene ID" value="ENSDLAG00005016711.2"/>
</dbReference>
<keyword evidence="2" id="KW-1015">Disulfide bond</keyword>
<evidence type="ECO:0000313" key="6">
    <source>
        <dbReference type="Proteomes" id="UP000694389"/>
    </source>
</evidence>
<dbReference type="PANTHER" id="PTHR14002:SF21">
    <property type="entry name" value="SI:CH211-103F14.3-RELATED"/>
    <property type="match status" value="1"/>
</dbReference>
<reference evidence="5" key="2">
    <citation type="submission" date="2025-09" db="UniProtKB">
        <authorList>
            <consortium name="Ensembl"/>
        </authorList>
    </citation>
    <scope>IDENTIFICATION</scope>
</reference>
<protein>
    <submittedName>
        <fullName evidence="5">Si:ch211-103f14.3</fullName>
    </submittedName>
</protein>
<reference evidence="5" key="1">
    <citation type="submission" date="2025-08" db="UniProtKB">
        <authorList>
            <consortium name="Ensembl"/>
        </authorList>
    </citation>
    <scope>IDENTIFICATION</scope>
</reference>
<dbReference type="InterPro" id="IPR001507">
    <property type="entry name" value="ZP_dom"/>
</dbReference>
<feature type="domain" description="ZP" evidence="4">
    <location>
        <begin position="1"/>
        <end position="221"/>
    </location>
</feature>
<dbReference type="Gene3D" id="2.60.40.4100">
    <property type="entry name" value="Zona pellucida, ZP-C domain"/>
    <property type="match status" value="1"/>
</dbReference>
<dbReference type="AlphaFoldDB" id="A0A8C4H5R0"/>
<evidence type="ECO:0000256" key="1">
    <source>
        <dbReference type="ARBA" id="ARBA00022729"/>
    </source>
</evidence>
<dbReference type="PROSITE" id="PS51034">
    <property type="entry name" value="ZP_2"/>
    <property type="match status" value="1"/>
</dbReference>
<dbReference type="GeneTree" id="ENSGT00940000164443"/>
<proteinExistence type="predicted"/>
<keyword evidence="3" id="KW-0472">Membrane</keyword>
<dbReference type="Pfam" id="PF00100">
    <property type="entry name" value="Zona_pellucida"/>
    <property type="match status" value="1"/>
</dbReference>
<keyword evidence="3" id="KW-0812">Transmembrane</keyword>